<evidence type="ECO:0000313" key="1">
    <source>
        <dbReference type="EMBL" id="KZP30225.1"/>
    </source>
</evidence>
<accession>A0A166T682</accession>
<dbReference type="AlphaFoldDB" id="A0A166T682"/>
<protein>
    <submittedName>
        <fullName evidence="1">Uncharacterized protein</fullName>
    </submittedName>
</protein>
<name>A0A166T682_9AGAM</name>
<evidence type="ECO:0000313" key="2">
    <source>
        <dbReference type="Proteomes" id="UP000076532"/>
    </source>
</evidence>
<gene>
    <name evidence="1" type="ORF">FIBSPDRAFT_884477</name>
</gene>
<proteinExistence type="predicted"/>
<keyword evidence="2" id="KW-1185">Reference proteome</keyword>
<sequence>MDSEEAVAVDPGREAQAYTTDKLVKSTGLGVCIGTARSRGQSQMVLAMWWQINFKALAQGIHYRTGMKKPGNVSNTKHNAQILDSLIKLKEFPCVASFTNSCFHT</sequence>
<dbReference type="Proteomes" id="UP000076532">
    <property type="component" value="Unassembled WGS sequence"/>
</dbReference>
<organism evidence="1 2">
    <name type="scientific">Athelia psychrophila</name>
    <dbReference type="NCBI Taxonomy" id="1759441"/>
    <lineage>
        <taxon>Eukaryota</taxon>
        <taxon>Fungi</taxon>
        <taxon>Dikarya</taxon>
        <taxon>Basidiomycota</taxon>
        <taxon>Agaricomycotina</taxon>
        <taxon>Agaricomycetes</taxon>
        <taxon>Agaricomycetidae</taxon>
        <taxon>Atheliales</taxon>
        <taxon>Atheliaceae</taxon>
        <taxon>Athelia</taxon>
    </lineage>
</organism>
<reference evidence="1 2" key="1">
    <citation type="journal article" date="2016" name="Mol. Biol. Evol.">
        <title>Comparative Genomics of Early-Diverging Mushroom-Forming Fungi Provides Insights into the Origins of Lignocellulose Decay Capabilities.</title>
        <authorList>
            <person name="Nagy L.G."/>
            <person name="Riley R."/>
            <person name="Tritt A."/>
            <person name="Adam C."/>
            <person name="Daum C."/>
            <person name="Floudas D."/>
            <person name="Sun H."/>
            <person name="Yadav J.S."/>
            <person name="Pangilinan J."/>
            <person name="Larsson K.H."/>
            <person name="Matsuura K."/>
            <person name="Barry K."/>
            <person name="Labutti K."/>
            <person name="Kuo R."/>
            <person name="Ohm R.A."/>
            <person name="Bhattacharya S.S."/>
            <person name="Shirouzu T."/>
            <person name="Yoshinaga Y."/>
            <person name="Martin F.M."/>
            <person name="Grigoriev I.V."/>
            <person name="Hibbett D.S."/>
        </authorList>
    </citation>
    <scope>NUCLEOTIDE SEQUENCE [LARGE SCALE GENOMIC DNA]</scope>
    <source>
        <strain evidence="1 2">CBS 109695</strain>
    </source>
</reference>
<dbReference type="EMBL" id="KV417495">
    <property type="protein sequence ID" value="KZP30225.1"/>
    <property type="molecule type" value="Genomic_DNA"/>
</dbReference>